<dbReference type="Pfam" id="PF00364">
    <property type="entry name" value="Biotin_lipoyl"/>
    <property type="match status" value="1"/>
</dbReference>
<proteinExistence type="predicted"/>
<dbReference type="CDD" id="cd06850">
    <property type="entry name" value="biotinyl_domain"/>
    <property type="match status" value="1"/>
</dbReference>
<reference evidence="5" key="1">
    <citation type="submission" date="2015-11" db="EMBL/GenBank/DDBJ databases">
        <authorList>
            <person name="Zhang Y."/>
            <person name="Guo Z."/>
        </authorList>
    </citation>
    <scope>NUCLEOTIDE SEQUENCE</scope>
</reference>
<organism evidence="5">
    <name type="scientific">Gastroclonium compressum</name>
    <name type="common">Red alga</name>
    <name type="synonym">Coeloseira compressa</name>
    <dbReference type="NCBI Taxonomy" id="1852973"/>
    <lineage>
        <taxon>Eukaryota</taxon>
        <taxon>Rhodophyta</taxon>
        <taxon>Florideophyceae</taxon>
        <taxon>Rhodymeniophycidae</taxon>
        <taxon>Rhodymeniales</taxon>
        <taxon>Champiaceae</taxon>
        <taxon>Coeloseira</taxon>
    </lineage>
</organism>
<dbReference type="GO" id="GO:0006633">
    <property type="term" value="P:fatty acid biosynthetic process"/>
    <property type="evidence" value="ECO:0007669"/>
    <property type="project" value="UniProtKB-UniPathway"/>
</dbReference>
<evidence type="ECO:0000259" key="4">
    <source>
        <dbReference type="PROSITE" id="PS50968"/>
    </source>
</evidence>
<name>A0A173G050_GASCM</name>
<dbReference type="InterPro" id="IPR000089">
    <property type="entry name" value="Biotin_lipoyl"/>
</dbReference>
<dbReference type="GO" id="GO:0003989">
    <property type="term" value="F:acetyl-CoA carboxylase activity"/>
    <property type="evidence" value="ECO:0007669"/>
    <property type="project" value="InterPro"/>
</dbReference>
<evidence type="ECO:0000313" key="5">
    <source>
        <dbReference type="EMBL" id="ANH09647.1"/>
    </source>
</evidence>
<protein>
    <recommendedName>
        <fullName evidence="1 3">Biotin carboxyl carrier protein of acetyl-CoA carboxylase</fullName>
    </recommendedName>
</protein>
<dbReference type="GeneID" id="27983215"/>
<evidence type="ECO:0000256" key="2">
    <source>
        <dbReference type="ARBA" id="ARBA00023267"/>
    </source>
</evidence>
<dbReference type="Gene3D" id="2.40.50.100">
    <property type="match status" value="1"/>
</dbReference>
<dbReference type="InterPro" id="IPR001249">
    <property type="entry name" value="AcCoA_biotinCC"/>
</dbReference>
<geneLocation type="plastid" evidence="5"/>
<dbReference type="UniPathway" id="UPA00094"/>
<dbReference type="GO" id="GO:0009317">
    <property type="term" value="C:acetyl-CoA carboxylase complex"/>
    <property type="evidence" value="ECO:0007669"/>
    <property type="project" value="InterPro"/>
</dbReference>
<feature type="domain" description="Lipoyl-binding" evidence="4">
    <location>
        <begin position="90"/>
        <end position="167"/>
    </location>
</feature>
<evidence type="ECO:0000256" key="3">
    <source>
        <dbReference type="RuleBase" id="RU364072"/>
    </source>
</evidence>
<keyword evidence="3" id="KW-0443">Lipid metabolism</keyword>
<dbReference type="RefSeq" id="YP_009257564.1">
    <property type="nucleotide sequence ID" value="NC_030338.1"/>
</dbReference>
<accession>A0A173G050</accession>
<dbReference type="NCBIfam" id="TIGR00531">
    <property type="entry name" value="BCCP"/>
    <property type="match status" value="1"/>
</dbReference>
<keyword evidence="3" id="KW-0150">Chloroplast</keyword>
<keyword evidence="3 5" id="KW-0934">Plastid</keyword>
<comment type="function">
    <text evidence="3">This protein is a component of the acetyl coenzyme A carboxylase complex; first, biotin carboxylase catalyzes the carboxylation of the carrier protein and then the transcarboxylase transfers the carboxyl group to form malonyl-CoA.</text>
</comment>
<dbReference type="PANTHER" id="PTHR45266">
    <property type="entry name" value="OXALOACETATE DECARBOXYLASE ALPHA CHAIN"/>
    <property type="match status" value="1"/>
</dbReference>
<dbReference type="InterPro" id="IPR050709">
    <property type="entry name" value="Biotin_Carboxyl_Carrier/Decarb"/>
</dbReference>
<dbReference type="PROSITE" id="PS50968">
    <property type="entry name" value="BIOTINYL_LIPOYL"/>
    <property type="match status" value="1"/>
</dbReference>
<dbReference type="PANTHER" id="PTHR45266:SF3">
    <property type="entry name" value="OXALOACETATE DECARBOXYLASE ALPHA CHAIN"/>
    <property type="match status" value="1"/>
</dbReference>
<dbReference type="AlphaFoldDB" id="A0A173G050"/>
<gene>
    <name evidence="5" type="primary">accB</name>
</gene>
<comment type="subcellular location">
    <subcellularLocation>
        <location evidence="3">Plastid</location>
        <location evidence="3">Chloroplast</location>
    </subcellularLocation>
</comment>
<keyword evidence="3" id="KW-0444">Lipid biosynthesis</keyword>
<sequence length="169" mass="19098">MKFKIEELKAVLNCAKNNHINFIKIKSDNFELIASKKAKIDNHNKIISTINRTVKFKKNQKPIKGILNLNIATEMNDKDKKNMVNDESSAYSIIISPMVGTFYRSPAPNEPAFVNKYDLVKKKQTVCIIEAMKLMNEIEAEVDGEIVEVLVKDGEIVDCGQALIKVKTN</sequence>
<dbReference type="SUPFAM" id="SSF51230">
    <property type="entry name" value="Single hybrid motif"/>
    <property type="match status" value="1"/>
</dbReference>
<evidence type="ECO:0000256" key="1">
    <source>
        <dbReference type="ARBA" id="ARBA00017562"/>
    </source>
</evidence>
<keyword evidence="3" id="KW-0276">Fatty acid metabolism</keyword>
<dbReference type="InterPro" id="IPR011053">
    <property type="entry name" value="Single_hybrid_motif"/>
</dbReference>
<keyword evidence="3" id="KW-0275">Fatty acid biosynthesis</keyword>
<dbReference type="PRINTS" id="PR01071">
    <property type="entry name" value="ACOABIOTINCC"/>
</dbReference>
<dbReference type="EMBL" id="KU053957">
    <property type="protein sequence ID" value="ANH09647.1"/>
    <property type="molecule type" value="Genomic_DNA"/>
</dbReference>
<dbReference type="GO" id="GO:0009507">
    <property type="term" value="C:chloroplast"/>
    <property type="evidence" value="ECO:0007669"/>
    <property type="project" value="UniProtKB-SubCell"/>
</dbReference>
<keyword evidence="2 3" id="KW-0092">Biotin</keyword>
<reference evidence="5" key="2">
    <citation type="submission" date="2016-06" db="EMBL/GenBank/DDBJ databases">
        <title>Genomic and phylogenetic analysis of Gastroclonium compressum supports its reinstatement to Coeloseira (Champiaceae, Rhodophyta).</title>
        <authorList>
            <person name="Kilpatrick Z."/>
            <person name="Hughey J.R."/>
        </authorList>
    </citation>
    <scope>NUCLEOTIDE SEQUENCE</scope>
</reference>
<comment type="pathway">
    <text evidence="3">Lipid metabolism; fatty acid biosynthesis.</text>
</comment>